<dbReference type="FunFam" id="3.30.70.330:FF:000001">
    <property type="entry name" value="50S ribosomal protein L23"/>
    <property type="match status" value="1"/>
</dbReference>
<dbReference type="InterPro" id="IPR012678">
    <property type="entry name" value="Ribosomal_uL23/eL15/eS24_sf"/>
</dbReference>
<dbReference type="Proteomes" id="UP000229681">
    <property type="component" value="Unassembled WGS sequence"/>
</dbReference>
<comment type="similarity">
    <text evidence="1 6">Belongs to the universal ribosomal protein uL23 family.</text>
</comment>
<evidence type="ECO:0000313" key="9">
    <source>
        <dbReference type="Proteomes" id="UP000228947"/>
    </source>
</evidence>
<dbReference type="PANTHER" id="PTHR11620">
    <property type="entry name" value="60S RIBOSOMAL PROTEIN L23A"/>
    <property type="match status" value="1"/>
</dbReference>
<dbReference type="GO" id="GO:0005840">
    <property type="term" value="C:ribosome"/>
    <property type="evidence" value="ECO:0007669"/>
    <property type="project" value="UniProtKB-KW"/>
</dbReference>
<organism evidence="8 9">
    <name type="scientific">Candidatus Thermofonsia Clade 1 bacterium</name>
    <dbReference type="NCBI Taxonomy" id="2364210"/>
    <lineage>
        <taxon>Bacteria</taxon>
        <taxon>Bacillati</taxon>
        <taxon>Chloroflexota</taxon>
        <taxon>Candidatus Thermofontia</taxon>
        <taxon>Candidatus Thermofonsia Clade 1</taxon>
    </lineage>
</organism>
<evidence type="ECO:0000256" key="5">
    <source>
        <dbReference type="ARBA" id="ARBA00023274"/>
    </source>
</evidence>
<evidence type="ECO:0000256" key="4">
    <source>
        <dbReference type="ARBA" id="ARBA00022980"/>
    </source>
</evidence>
<dbReference type="NCBIfam" id="NF004363">
    <property type="entry name" value="PRK05738.2-4"/>
    <property type="match status" value="1"/>
</dbReference>
<keyword evidence="4 6" id="KW-0689">Ribosomal protein</keyword>
<dbReference type="HAMAP" id="MF_01369_B">
    <property type="entry name" value="Ribosomal_uL23_B"/>
    <property type="match status" value="1"/>
</dbReference>
<evidence type="ECO:0000313" key="10">
    <source>
        <dbReference type="Proteomes" id="UP000229681"/>
    </source>
</evidence>
<name>A0A2M8PYJ8_9CHLR</name>
<dbReference type="AlphaFoldDB" id="A0A2M8PYJ8"/>
<dbReference type="GO" id="GO:0019843">
    <property type="term" value="F:rRNA binding"/>
    <property type="evidence" value="ECO:0007669"/>
    <property type="project" value="UniProtKB-UniRule"/>
</dbReference>
<dbReference type="InterPro" id="IPR013025">
    <property type="entry name" value="Ribosomal_uL23-like"/>
</dbReference>
<dbReference type="Proteomes" id="UP000228947">
    <property type="component" value="Unassembled WGS sequence"/>
</dbReference>
<proteinExistence type="inferred from homology"/>
<keyword evidence="2 6" id="KW-0699">rRNA-binding</keyword>
<dbReference type="SUPFAM" id="SSF54189">
    <property type="entry name" value="Ribosomal proteins S24e, L23 and L15e"/>
    <property type="match status" value="1"/>
</dbReference>
<sequence>MHLYEVIKRPIITEGSTILAREQNQFTFEVDMRANKIQIKEAVEVIFNVDVIKVATMIMPMKRGRRGRKTYARTPAWKKAIVTLPEGQTIGLFNL</sequence>
<protein>
    <recommendedName>
        <fullName evidence="6">Large ribosomal subunit protein uL23</fullName>
    </recommendedName>
</protein>
<evidence type="ECO:0000313" key="7">
    <source>
        <dbReference type="EMBL" id="PJF37502.1"/>
    </source>
</evidence>
<comment type="caution">
    <text evidence="8">The sequence shown here is derived from an EMBL/GenBank/DDBJ whole genome shotgun (WGS) entry which is preliminary data.</text>
</comment>
<gene>
    <name evidence="6" type="primary">rplW</name>
    <name evidence="7" type="ORF">CUN49_00230</name>
    <name evidence="8" type="ORF">CUN50_03350</name>
</gene>
<evidence type="ECO:0000313" key="8">
    <source>
        <dbReference type="EMBL" id="PJF42625.1"/>
    </source>
</evidence>
<dbReference type="Pfam" id="PF00276">
    <property type="entry name" value="Ribosomal_L23"/>
    <property type="match status" value="1"/>
</dbReference>
<comment type="function">
    <text evidence="6">One of the early assembly proteins it binds 23S rRNA. One of the proteins that surrounds the polypeptide exit tunnel on the outside of the ribosome. Forms the main docking site for trigger factor binding to the ribosome.</text>
</comment>
<dbReference type="GO" id="GO:0003735">
    <property type="term" value="F:structural constituent of ribosome"/>
    <property type="evidence" value="ECO:0007669"/>
    <property type="project" value="InterPro"/>
</dbReference>
<dbReference type="EMBL" id="PGTL01000012">
    <property type="protein sequence ID" value="PJF42625.1"/>
    <property type="molecule type" value="Genomic_DNA"/>
</dbReference>
<evidence type="ECO:0000256" key="6">
    <source>
        <dbReference type="HAMAP-Rule" id="MF_01369"/>
    </source>
</evidence>
<accession>A0A2M8PYJ8</accession>
<keyword evidence="3 6" id="KW-0694">RNA-binding</keyword>
<dbReference type="GO" id="GO:1990904">
    <property type="term" value="C:ribonucleoprotein complex"/>
    <property type="evidence" value="ECO:0007669"/>
    <property type="project" value="UniProtKB-KW"/>
</dbReference>
<evidence type="ECO:0000256" key="1">
    <source>
        <dbReference type="ARBA" id="ARBA00006700"/>
    </source>
</evidence>
<accession>A0A2M8PIX9</accession>
<comment type="subunit">
    <text evidence="6">Part of the 50S ribosomal subunit. Contacts protein L29, and trigger factor when it is bound to the ribosome.</text>
</comment>
<keyword evidence="5 6" id="KW-0687">Ribonucleoprotein</keyword>
<dbReference type="Gene3D" id="3.30.70.330">
    <property type="match status" value="1"/>
</dbReference>
<evidence type="ECO:0000256" key="2">
    <source>
        <dbReference type="ARBA" id="ARBA00022730"/>
    </source>
</evidence>
<dbReference type="InterPro" id="IPR012677">
    <property type="entry name" value="Nucleotide-bd_a/b_plait_sf"/>
</dbReference>
<reference evidence="9 10" key="1">
    <citation type="submission" date="2017-11" db="EMBL/GenBank/DDBJ databases">
        <title>Evolution of Phototrophy in the Chloroflexi Phylum Driven by Horizontal Gene Transfer.</title>
        <authorList>
            <person name="Ward L.M."/>
            <person name="Hemp J."/>
            <person name="Shih P.M."/>
            <person name="Mcglynn S.E."/>
            <person name="Fischer W."/>
        </authorList>
    </citation>
    <scope>NUCLEOTIDE SEQUENCE [LARGE SCALE GENOMIC DNA]</scope>
    <source>
        <strain evidence="8">CP1_1M</strain>
        <strain evidence="7">JP3_13</strain>
    </source>
</reference>
<dbReference type="EMBL" id="PGTM01000001">
    <property type="protein sequence ID" value="PJF37502.1"/>
    <property type="molecule type" value="Genomic_DNA"/>
</dbReference>
<evidence type="ECO:0000256" key="3">
    <source>
        <dbReference type="ARBA" id="ARBA00022884"/>
    </source>
</evidence>
<dbReference type="GO" id="GO:0006412">
    <property type="term" value="P:translation"/>
    <property type="evidence" value="ECO:0007669"/>
    <property type="project" value="UniProtKB-UniRule"/>
</dbReference>